<dbReference type="InterPro" id="IPR054121">
    <property type="entry name" value="ArfA_BON-like"/>
</dbReference>
<keyword evidence="6" id="KW-0812">Transmembrane</keyword>
<comment type="subcellular location">
    <subcellularLocation>
        <location evidence="1">Cell outer membrane</location>
    </subcellularLocation>
</comment>
<proteinExistence type="predicted"/>
<feature type="region of interest" description="Disordered" evidence="5">
    <location>
        <begin position="1"/>
        <end position="20"/>
    </location>
</feature>
<evidence type="ECO:0000313" key="8">
    <source>
        <dbReference type="EMBL" id="VDM90442.1"/>
    </source>
</evidence>
<keyword evidence="3" id="KW-0998">Cell outer membrane</keyword>
<feature type="transmembrane region" description="Helical" evidence="6">
    <location>
        <begin position="29"/>
        <end position="50"/>
    </location>
</feature>
<dbReference type="RefSeq" id="WP_158018119.1">
    <property type="nucleotide sequence ID" value="NZ_CBCSKE010000069.1"/>
</dbReference>
<dbReference type="InterPro" id="IPR036737">
    <property type="entry name" value="OmpA-like_sf"/>
</dbReference>
<dbReference type="Pfam" id="PF00691">
    <property type="entry name" value="OmpA"/>
    <property type="match status" value="1"/>
</dbReference>
<protein>
    <submittedName>
        <fullName evidence="8">Outer membrane protein ArfA</fullName>
    </submittedName>
</protein>
<dbReference type="Gene3D" id="3.40.1520.20">
    <property type="match status" value="1"/>
</dbReference>
<evidence type="ECO:0000256" key="2">
    <source>
        <dbReference type="ARBA" id="ARBA00023136"/>
    </source>
</evidence>
<dbReference type="InterPro" id="IPR006664">
    <property type="entry name" value="OMP_bac"/>
</dbReference>
<dbReference type="SUPFAM" id="SSF103088">
    <property type="entry name" value="OmpA-like"/>
    <property type="match status" value="1"/>
</dbReference>
<sequence length="326" mass="32971">MGTEAGIDASPAPTDAPAASKFDRRPLGVPWLIGLAVIPLLLAAIGSGVFQRPAGVTGPTGDLPTLSTTTATSSAPGLSLSLLSVSRSGNTITLIGDFPDEGAKATLMKSLNGLLKPDVTVIDQIRIDPLVRALDFANAEPVFTASALIPDFTLKVEGDTVTLSGTAASPDQKDAVERAAVGAWSGVKVTNHIAVQGQAPPAAATAPCGDLQATINGLTGGSIGFADDGVSLTPADNQILTKVADKLKACPDARVTLNGYADNSGGEGINIPLSAQRATTVAKFLIAQGVAGDHIATKGLGSTNPIASNDTPDGRIKNRRVEIVVS</sequence>
<name>A0A3S4CEG2_9MYCO</name>
<dbReference type="PANTHER" id="PTHR30329:SF21">
    <property type="entry name" value="LIPOPROTEIN YIAD-RELATED"/>
    <property type="match status" value="1"/>
</dbReference>
<dbReference type="InterPro" id="IPR006690">
    <property type="entry name" value="OMPA-like_CS"/>
</dbReference>
<dbReference type="PRINTS" id="PR01021">
    <property type="entry name" value="OMPADOMAIN"/>
</dbReference>
<dbReference type="InterPro" id="IPR006665">
    <property type="entry name" value="OmpA-like"/>
</dbReference>
<gene>
    <name evidence="8" type="primary">arfA</name>
    <name evidence="8" type="ORF">MB901379_04042</name>
</gene>
<dbReference type="Pfam" id="PF04972">
    <property type="entry name" value="BON"/>
    <property type="match status" value="1"/>
</dbReference>
<dbReference type="InterPro" id="IPR007055">
    <property type="entry name" value="BON_dom"/>
</dbReference>
<dbReference type="PROSITE" id="PS01068">
    <property type="entry name" value="OMPA_1"/>
    <property type="match status" value="1"/>
</dbReference>
<dbReference type="Pfam" id="PF21923">
    <property type="entry name" value="BON_like"/>
    <property type="match status" value="1"/>
</dbReference>
<keyword evidence="2 4" id="KW-0472">Membrane</keyword>
<evidence type="ECO:0000256" key="1">
    <source>
        <dbReference type="ARBA" id="ARBA00004442"/>
    </source>
</evidence>
<accession>A0A3S4CEG2</accession>
<evidence type="ECO:0000256" key="4">
    <source>
        <dbReference type="PROSITE-ProRule" id="PRU00473"/>
    </source>
</evidence>
<dbReference type="OrthoDB" id="9782229at2"/>
<dbReference type="Gene3D" id="3.30.1330.60">
    <property type="entry name" value="OmpA-like domain"/>
    <property type="match status" value="1"/>
</dbReference>
<evidence type="ECO:0000313" key="9">
    <source>
        <dbReference type="Proteomes" id="UP000269998"/>
    </source>
</evidence>
<dbReference type="GO" id="GO:0009279">
    <property type="term" value="C:cell outer membrane"/>
    <property type="evidence" value="ECO:0007669"/>
    <property type="project" value="UniProtKB-SubCell"/>
</dbReference>
<dbReference type="CDD" id="cd07185">
    <property type="entry name" value="OmpA_C-like"/>
    <property type="match status" value="1"/>
</dbReference>
<evidence type="ECO:0000259" key="7">
    <source>
        <dbReference type="PROSITE" id="PS51123"/>
    </source>
</evidence>
<dbReference type="PANTHER" id="PTHR30329">
    <property type="entry name" value="STATOR ELEMENT OF FLAGELLAR MOTOR COMPLEX"/>
    <property type="match status" value="1"/>
</dbReference>
<dbReference type="PRINTS" id="PR01023">
    <property type="entry name" value="NAFLGMOTY"/>
</dbReference>
<dbReference type="PROSITE" id="PS51123">
    <property type="entry name" value="OMPA_2"/>
    <property type="match status" value="1"/>
</dbReference>
<organism evidence="8 9">
    <name type="scientific">Mycobacterium basiliense</name>
    <dbReference type="NCBI Taxonomy" id="2094119"/>
    <lineage>
        <taxon>Bacteria</taxon>
        <taxon>Bacillati</taxon>
        <taxon>Actinomycetota</taxon>
        <taxon>Actinomycetes</taxon>
        <taxon>Mycobacteriales</taxon>
        <taxon>Mycobacteriaceae</taxon>
        <taxon>Mycobacterium</taxon>
    </lineage>
</organism>
<evidence type="ECO:0000256" key="3">
    <source>
        <dbReference type="ARBA" id="ARBA00023237"/>
    </source>
</evidence>
<dbReference type="Proteomes" id="UP000269998">
    <property type="component" value="Chromosome"/>
</dbReference>
<dbReference type="KEGG" id="mbai:MB901379_04042"/>
<evidence type="ECO:0000256" key="5">
    <source>
        <dbReference type="SAM" id="MobiDB-lite"/>
    </source>
</evidence>
<dbReference type="EMBL" id="LR130759">
    <property type="protein sequence ID" value="VDM90442.1"/>
    <property type="molecule type" value="Genomic_DNA"/>
</dbReference>
<reference evidence="9" key="1">
    <citation type="submission" date="2018-02" db="EMBL/GenBank/DDBJ databases">
        <authorList>
            <person name="Seth-Smith MB H."/>
            <person name="Seth-Smith H."/>
        </authorList>
    </citation>
    <scope>NUCLEOTIDE SEQUENCE [LARGE SCALE GENOMIC DNA]</scope>
</reference>
<keyword evidence="9" id="KW-1185">Reference proteome</keyword>
<feature type="compositionally biased region" description="Low complexity" evidence="5">
    <location>
        <begin position="8"/>
        <end position="20"/>
    </location>
</feature>
<keyword evidence="6" id="KW-1133">Transmembrane helix</keyword>
<dbReference type="InterPro" id="IPR050330">
    <property type="entry name" value="Bact_OuterMem_StrucFunc"/>
</dbReference>
<feature type="domain" description="OmpA-like" evidence="7">
    <location>
        <begin position="212"/>
        <end position="326"/>
    </location>
</feature>
<evidence type="ECO:0000256" key="6">
    <source>
        <dbReference type="SAM" id="Phobius"/>
    </source>
</evidence>
<dbReference type="AlphaFoldDB" id="A0A3S4CEG2"/>